<dbReference type="RefSeq" id="WP_200236414.1">
    <property type="nucleotide sequence ID" value="NZ_NRRV01000019.1"/>
</dbReference>
<evidence type="ECO:0000259" key="1">
    <source>
        <dbReference type="Pfam" id="PF00149"/>
    </source>
</evidence>
<organism evidence="2 3">
    <name type="scientific">Thiohalocapsa halophila</name>
    <dbReference type="NCBI Taxonomy" id="69359"/>
    <lineage>
        <taxon>Bacteria</taxon>
        <taxon>Pseudomonadati</taxon>
        <taxon>Pseudomonadota</taxon>
        <taxon>Gammaproteobacteria</taxon>
        <taxon>Chromatiales</taxon>
        <taxon>Chromatiaceae</taxon>
        <taxon>Thiohalocapsa</taxon>
    </lineage>
</organism>
<dbReference type="Pfam" id="PF00149">
    <property type="entry name" value="Metallophos"/>
    <property type="match status" value="1"/>
</dbReference>
<name>A0ABS1CGI3_9GAMM</name>
<reference evidence="2 3" key="1">
    <citation type="journal article" date="2020" name="Microorganisms">
        <title>Osmotic Adaptation and Compatible Solute Biosynthesis of Phototrophic Bacteria as Revealed from Genome Analyses.</title>
        <authorList>
            <person name="Imhoff J.F."/>
            <person name="Rahn T."/>
            <person name="Kunzel S."/>
            <person name="Keller A."/>
            <person name="Neulinger S.C."/>
        </authorList>
    </citation>
    <scope>NUCLEOTIDE SEQUENCE [LARGE SCALE GENOMIC DNA]</scope>
    <source>
        <strain evidence="2 3">DSM 6210</strain>
    </source>
</reference>
<dbReference type="InterPro" id="IPR029052">
    <property type="entry name" value="Metallo-depent_PP-like"/>
</dbReference>
<dbReference type="SUPFAM" id="SSF56300">
    <property type="entry name" value="Metallo-dependent phosphatases"/>
    <property type="match status" value="1"/>
</dbReference>
<accession>A0ABS1CGI3</accession>
<dbReference type="InterPro" id="IPR004843">
    <property type="entry name" value="Calcineurin-like_PHP"/>
</dbReference>
<evidence type="ECO:0000313" key="3">
    <source>
        <dbReference type="Proteomes" id="UP000748752"/>
    </source>
</evidence>
<dbReference type="CDD" id="cd00838">
    <property type="entry name" value="MPP_superfamily"/>
    <property type="match status" value="1"/>
</dbReference>
<keyword evidence="3" id="KW-1185">Reference proteome</keyword>
<protein>
    <recommendedName>
        <fullName evidence="1">Calcineurin-like phosphoesterase domain-containing protein</fullName>
    </recommendedName>
</protein>
<proteinExistence type="predicted"/>
<dbReference type="Gene3D" id="3.60.21.10">
    <property type="match status" value="1"/>
</dbReference>
<gene>
    <name evidence="2" type="ORF">CKO31_09485</name>
</gene>
<dbReference type="EMBL" id="NRRV01000019">
    <property type="protein sequence ID" value="MBK1630968.1"/>
    <property type="molecule type" value="Genomic_DNA"/>
</dbReference>
<dbReference type="Proteomes" id="UP000748752">
    <property type="component" value="Unassembled WGS sequence"/>
</dbReference>
<comment type="caution">
    <text evidence="2">The sequence shown here is derived from an EMBL/GenBank/DDBJ whole genome shotgun (WGS) entry which is preliminary data.</text>
</comment>
<sequence length="321" mass="34734">MSSSSVARRLSLVAWLAVLLVAAALAWPAAAGSLRFFAVGDLPYSNAEADLLERLLEQAAAEEPAFIVHVGDIKGGGQPCTDARNRAVARLFRDQPVPMVYTPGDNEWTDCHRAAAGGLDPLARLASVRRMFFGDPAVLHNRALGLRAPQPEFPENVWLIRDDVLFVVLHVVGSNNAWQPRVPARNAAFKARADANRALLAQALEAGMGAGVQAAVLIFHANPVFEQPGKRGFMSLKQDLQRFLAGFDGAVLLIHGDTHSYKLDRPMVDPATGEPIARVQRLEVPGSPFVAGVWVSVDLDAEPVFSVRTVLPSASEDWLER</sequence>
<evidence type="ECO:0000313" key="2">
    <source>
        <dbReference type="EMBL" id="MBK1630968.1"/>
    </source>
</evidence>
<feature type="domain" description="Calcineurin-like phosphoesterase" evidence="1">
    <location>
        <begin position="35"/>
        <end position="112"/>
    </location>
</feature>